<evidence type="ECO:0000256" key="1">
    <source>
        <dbReference type="ARBA" id="ARBA00004651"/>
    </source>
</evidence>
<evidence type="ECO:0000256" key="2">
    <source>
        <dbReference type="ARBA" id="ARBA00005236"/>
    </source>
</evidence>
<organism evidence="9 10">
    <name type="scientific">Desulfovibrio piger</name>
    <dbReference type="NCBI Taxonomy" id="901"/>
    <lineage>
        <taxon>Bacteria</taxon>
        <taxon>Pseudomonadati</taxon>
        <taxon>Thermodesulfobacteriota</taxon>
        <taxon>Desulfovibrionia</taxon>
        <taxon>Desulfovibrionales</taxon>
        <taxon>Desulfovibrionaceae</taxon>
        <taxon>Desulfovibrio</taxon>
    </lineage>
</organism>
<dbReference type="InterPro" id="IPR051447">
    <property type="entry name" value="Lipoprotein-release_system"/>
</dbReference>
<dbReference type="Pfam" id="PF02687">
    <property type="entry name" value="FtsX"/>
    <property type="match status" value="1"/>
</dbReference>
<keyword evidence="4 7" id="KW-0812">Transmembrane</keyword>
<name>A0A1K1LGV8_9BACT</name>
<dbReference type="AlphaFoldDB" id="A0A1K1LGV8"/>
<evidence type="ECO:0000313" key="10">
    <source>
        <dbReference type="Proteomes" id="UP000186323"/>
    </source>
</evidence>
<feature type="transmembrane region" description="Helical" evidence="7">
    <location>
        <begin position="386"/>
        <end position="408"/>
    </location>
</feature>
<dbReference type="KEGG" id="dpg:DESPIGER_0811"/>
<dbReference type="InterPro" id="IPR003838">
    <property type="entry name" value="ABC3_permease_C"/>
</dbReference>
<dbReference type="PANTHER" id="PTHR30489">
    <property type="entry name" value="LIPOPROTEIN-RELEASING SYSTEM TRANSMEMBRANE PROTEIN LOLE"/>
    <property type="match status" value="1"/>
</dbReference>
<evidence type="ECO:0000256" key="6">
    <source>
        <dbReference type="ARBA" id="ARBA00023136"/>
    </source>
</evidence>
<dbReference type="PANTHER" id="PTHR30489:SF0">
    <property type="entry name" value="LIPOPROTEIN-RELEASING SYSTEM TRANSMEMBRANE PROTEIN LOLE"/>
    <property type="match status" value="1"/>
</dbReference>
<protein>
    <submittedName>
        <fullName evidence="9">ABC-type antimicrobial peptide transport system, permease component</fullName>
    </submittedName>
</protein>
<dbReference type="Proteomes" id="UP000186323">
    <property type="component" value="Chromosome I"/>
</dbReference>
<comment type="subcellular location">
    <subcellularLocation>
        <location evidence="1">Cell membrane</location>
        <topology evidence="1">Multi-pass membrane protein</topology>
    </subcellularLocation>
</comment>
<evidence type="ECO:0000256" key="5">
    <source>
        <dbReference type="ARBA" id="ARBA00022989"/>
    </source>
</evidence>
<dbReference type="GO" id="GO:0098797">
    <property type="term" value="C:plasma membrane protein complex"/>
    <property type="evidence" value="ECO:0007669"/>
    <property type="project" value="TreeGrafter"/>
</dbReference>
<keyword evidence="10" id="KW-1185">Reference proteome</keyword>
<evidence type="ECO:0000313" key="9">
    <source>
        <dbReference type="EMBL" id="SFV72686.1"/>
    </source>
</evidence>
<keyword evidence="5 7" id="KW-1133">Transmembrane helix</keyword>
<evidence type="ECO:0000256" key="4">
    <source>
        <dbReference type="ARBA" id="ARBA00022692"/>
    </source>
</evidence>
<feature type="transmembrane region" description="Helical" evidence="7">
    <location>
        <begin position="20"/>
        <end position="46"/>
    </location>
</feature>
<proteinExistence type="inferred from homology"/>
<reference evidence="10" key="1">
    <citation type="submission" date="2016-10" db="EMBL/GenBank/DDBJ databases">
        <authorList>
            <person name="Wegmann U."/>
        </authorList>
    </citation>
    <scope>NUCLEOTIDE SEQUENCE [LARGE SCALE GENOMIC DNA]</scope>
</reference>
<keyword evidence="3" id="KW-1003">Cell membrane</keyword>
<evidence type="ECO:0000259" key="8">
    <source>
        <dbReference type="Pfam" id="PF02687"/>
    </source>
</evidence>
<evidence type="ECO:0000256" key="3">
    <source>
        <dbReference type="ARBA" id="ARBA00022475"/>
    </source>
</evidence>
<gene>
    <name evidence="9" type="ORF">DESPIGER_0811</name>
</gene>
<dbReference type="OrthoDB" id="5410375at2"/>
<feature type="transmembrane region" description="Helical" evidence="7">
    <location>
        <begin position="294"/>
        <end position="319"/>
    </location>
</feature>
<feature type="domain" description="ABC3 transporter permease C-terminal" evidence="8">
    <location>
        <begin position="303"/>
        <end position="418"/>
    </location>
</feature>
<evidence type="ECO:0000256" key="7">
    <source>
        <dbReference type="SAM" id="Phobius"/>
    </source>
</evidence>
<dbReference type="EMBL" id="LT630450">
    <property type="protein sequence ID" value="SFV72686.1"/>
    <property type="molecule type" value="Genomic_DNA"/>
</dbReference>
<accession>A0A1K1LGV8</accession>
<feature type="transmembrane region" description="Helical" evidence="7">
    <location>
        <begin position="339"/>
        <end position="365"/>
    </location>
</feature>
<sequence>MHTLVQICHLSLRDYLHERLLSACAVLGLAAVLAPLLILFGVKFGVVETLTERLRSDPATLEISPVGSGHFSAADMERWRDDGRVAFVMPRTRTLAATVELLPERGTPLHVSMEPTGHDDPLLARHALPVPALLLDSEDDPDHPGRLRTRAAASGVVLSAPVAERLGLRAGDQLTGRLERTRNGKVQAVRLTLKVIGVLPLAAQQKNVAYVPLPFLEAAEDFRDGRAVPLFGPEHAADGDQPPAERLYAGFRMYARSLDDVAPLRDLFRQQGITVHTEAEAIDQVRRLSTSLDIIFLLIGGAAAAGFTASTTSSTLAAVRRKQRLLGLLRLGGFSTLELLLFPLLQALLTAVLGTGLALGLYAAAQGVVNRIFAAGLDDMEHVCRLLPEHAVVTLLLVCLLSLLSALLPSLRGARTEPSEVIREI</sequence>
<dbReference type="RefSeq" id="WP_072333431.1">
    <property type="nucleotide sequence ID" value="NZ_LT630450.1"/>
</dbReference>
<keyword evidence="6 7" id="KW-0472">Membrane</keyword>
<comment type="similarity">
    <text evidence="2">Belongs to the ABC-4 integral membrane protein family. LolC/E subfamily.</text>
</comment>
<dbReference type="GO" id="GO:0044874">
    <property type="term" value="P:lipoprotein localization to outer membrane"/>
    <property type="evidence" value="ECO:0007669"/>
    <property type="project" value="TreeGrafter"/>
</dbReference>